<dbReference type="SUPFAM" id="SSF52518">
    <property type="entry name" value="Thiamin diphosphate-binding fold (THDP-binding)"/>
    <property type="match status" value="1"/>
</dbReference>
<dbReference type="InterPro" id="IPR033248">
    <property type="entry name" value="Transketolase_C"/>
</dbReference>
<keyword evidence="8" id="KW-0479">Metal-binding</keyword>
<dbReference type="InterPro" id="IPR009014">
    <property type="entry name" value="Transketo_C/PFOR_II"/>
</dbReference>
<dbReference type="SMART" id="SM00861">
    <property type="entry name" value="Transket_pyr"/>
    <property type="match status" value="1"/>
</dbReference>
<evidence type="ECO:0000256" key="10">
    <source>
        <dbReference type="ARBA" id="ARBA00022977"/>
    </source>
</evidence>
<evidence type="ECO:0000256" key="2">
    <source>
        <dbReference type="ARBA" id="ARBA00001964"/>
    </source>
</evidence>
<keyword evidence="7" id="KW-0808">Transferase</keyword>
<dbReference type="Pfam" id="PF02779">
    <property type="entry name" value="Transket_pyr"/>
    <property type="match status" value="1"/>
</dbReference>
<gene>
    <name evidence="14" type="ORF">UFOPK2852_00688</name>
</gene>
<comment type="subunit">
    <text evidence="5">Homodimer.</text>
</comment>
<evidence type="ECO:0000256" key="1">
    <source>
        <dbReference type="ARBA" id="ARBA00001946"/>
    </source>
</evidence>
<evidence type="ECO:0000256" key="3">
    <source>
        <dbReference type="ARBA" id="ARBA00004980"/>
    </source>
</evidence>
<dbReference type="Gene3D" id="3.40.50.920">
    <property type="match status" value="1"/>
</dbReference>
<evidence type="ECO:0000256" key="11">
    <source>
        <dbReference type="ARBA" id="ARBA00023052"/>
    </source>
</evidence>
<dbReference type="SUPFAM" id="SSF52922">
    <property type="entry name" value="TK C-terminal domain-like"/>
    <property type="match status" value="1"/>
</dbReference>
<dbReference type="PROSITE" id="PS00802">
    <property type="entry name" value="TRANSKETOLASE_2"/>
    <property type="match status" value="1"/>
</dbReference>
<dbReference type="UniPathway" id="UPA00064">
    <property type="reaction ID" value="UER00091"/>
</dbReference>
<keyword evidence="12" id="KW-0414">Isoprene biosynthesis</keyword>
<dbReference type="GO" id="GO:0016114">
    <property type="term" value="P:terpenoid biosynthetic process"/>
    <property type="evidence" value="ECO:0007669"/>
    <property type="project" value="InterPro"/>
</dbReference>
<dbReference type="InterPro" id="IPR029061">
    <property type="entry name" value="THDP-binding"/>
</dbReference>
<evidence type="ECO:0000313" key="14">
    <source>
        <dbReference type="EMBL" id="CAB4759237.1"/>
    </source>
</evidence>
<protein>
    <recommendedName>
        <fullName evidence="6">1-deoxy-D-xylulose-5-phosphate synthase</fullName>
        <ecNumber evidence="6">2.2.1.7</ecNumber>
    </recommendedName>
</protein>
<evidence type="ECO:0000256" key="6">
    <source>
        <dbReference type="ARBA" id="ARBA00013150"/>
    </source>
</evidence>
<dbReference type="InterPro" id="IPR005477">
    <property type="entry name" value="Dxylulose-5-P_synthase"/>
</dbReference>
<dbReference type="InterPro" id="IPR020826">
    <property type="entry name" value="Transketolase_BS"/>
</dbReference>
<dbReference type="CDD" id="cd07033">
    <property type="entry name" value="TPP_PYR_DXS_TK_like"/>
    <property type="match status" value="1"/>
</dbReference>
<dbReference type="InterPro" id="IPR005475">
    <property type="entry name" value="Transketolase-like_Pyr-bd"/>
</dbReference>
<evidence type="ECO:0000256" key="7">
    <source>
        <dbReference type="ARBA" id="ARBA00022679"/>
    </source>
</evidence>
<dbReference type="PANTHER" id="PTHR43322">
    <property type="entry name" value="1-D-DEOXYXYLULOSE 5-PHOSPHATE SYNTHASE-RELATED"/>
    <property type="match status" value="1"/>
</dbReference>
<comment type="pathway">
    <text evidence="3">Metabolic intermediate biosynthesis; 1-deoxy-D-xylulose 5-phosphate biosynthesis; 1-deoxy-D-xylulose 5-phosphate from D-glyceraldehyde 3-phosphate and pyruvate: step 1/1.</text>
</comment>
<dbReference type="PANTHER" id="PTHR43322:SF5">
    <property type="entry name" value="1-DEOXY-D-XYLULOSE-5-PHOSPHATE SYNTHASE, CHLOROPLASTIC"/>
    <property type="match status" value="1"/>
</dbReference>
<evidence type="ECO:0000259" key="13">
    <source>
        <dbReference type="SMART" id="SM00861"/>
    </source>
</evidence>
<dbReference type="GO" id="GO:0019288">
    <property type="term" value="P:isopentenyl diphosphate biosynthetic process, methylerythritol 4-phosphate pathway"/>
    <property type="evidence" value="ECO:0007669"/>
    <property type="project" value="TreeGrafter"/>
</dbReference>
<dbReference type="GO" id="GO:0005829">
    <property type="term" value="C:cytosol"/>
    <property type="evidence" value="ECO:0007669"/>
    <property type="project" value="TreeGrafter"/>
</dbReference>
<evidence type="ECO:0000256" key="9">
    <source>
        <dbReference type="ARBA" id="ARBA00022842"/>
    </source>
</evidence>
<evidence type="ECO:0000256" key="5">
    <source>
        <dbReference type="ARBA" id="ARBA00011738"/>
    </source>
</evidence>
<keyword evidence="9" id="KW-0460">Magnesium</keyword>
<reference evidence="14" key="1">
    <citation type="submission" date="2020-05" db="EMBL/GenBank/DDBJ databases">
        <authorList>
            <person name="Chiriac C."/>
            <person name="Salcher M."/>
            <person name="Ghai R."/>
            <person name="Kavagutti S V."/>
        </authorList>
    </citation>
    <scope>NUCLEOTIDE SEQUENCE</scope>
</reference>
<dbReference type="Pfam" id="PF02780">
    <property type="entry name" value="Transketolase_C"/>
    <property type="match status" value="1"/>
</dbReference>
<evidence type="ECO:0000256" key="8">
    <source>
        <dbReference type="ARBA" id="ARBA00022723"/>
    </source>
</evidence>
<keyword evidence="10" id="KW-0784">Thiamine biosynthesis</keyword>
<dbReference type="EC" id="2.2.1.7" evidence="6"/>
<sequence length="268" mass="28989">MAFTGLHPVVAIYSTFLNRAFDQLLMDVALHKAGVTFVLDRAGITGDDGPSHHGIWDLALTGIVPTLHVAAPRDAATLREVLRESLEINDAPSLLRFPKGAVGADIPAFERRDGIDVLYRGESADVLLVSVGAMAKICVEAASQAYREGVGVTVIDPRWVKPLPVSLLTMAQRYKSVVVVEDGIKHGGIASTISEMFREAGLDVPIHSIGVPLEFIEHSKRGEILTDLGITSQNITHQLVSWSSSLKDELKTGVMPVKQLPLDENSDR</sequence>
<dbReference type="EMBL" id="CAEZZJ010000074">
    <property type="protein sequence ID" value="CAB4759237.1"/>
    <property type="molecule type" value="Genomic_DNA"/>
</dbReference>
<dbReference type="GO" id="GO:0008661">
    <property type="term" value="F:1-deoxy-D-xylulose-5-phosphate synthase activity"/>
    <property type="evidence" value="ECO:0007669"/>
    <property type="project" value="UniProtKB-EC"/>
</dbReference>
<dbReference type="GO" id="GO:0009228">
    <property type="term" value="P:thiamine biosynthetic process"/>
    <property type="evidence" value="ECO:0007669"/>
    <property type="project" value="UniProtKB-KW"/>
</dbReference>
<accession>A0A6J6UL42</accession>
<comment type="cofactor">
    <cofactor evidence="1">
        <name>Mg(2+)</name>
        <dbReference type="ChEBI" id="CHEBI:18420"/>
    </cofactor>
</comment>
<comment type="similarity">
    <text evidence="4">Belongs to the transketolase family. DXPS subfamily.</text>
</comment>
<proteinExistence type="inferred from homology"/>
<name>A0A6J6UL42_9ZZZZ</name>
<keyword evidence="11" id="KW-0786">Thiamine pyrophosphate</keyword>
<organism evidence="14">
    <name type="scientific">freshwater metagenome</name>
    <dbReference type="NCBI Taxonomy" id="449393"/>
    <lineage>
        <taxon>unclassified sequences</taxon>
        <taxon>metagenomes</taxon>
        <taxon>ecological metagenomes</taxon>
    </lineage>
</organism>
<comment type="cofactor">
    <cofactor evidence="2">
        <name>thiamine diphosphate</name>
        <dbReference type="ChEBI" id="CHEBI:58937"/>
    </cofactor>
</comment>
<dbReference type="GO" id="GO:0046872">
    <property type="term" value="F:metal ion binding"/>
    <property type="evidence" value="ECO:0007669"/>
    <property type="project" value="UniProtKB-KW"/>
</dbReference>
<feature type="domain" description="Transketolase-like pyrimidine-binding" evidence="13">
    <location>
        <begin position="1"/>
        <end position="104"/>
    </location>
</feature>
<dbReference type="Gene3D" id="3.40.50.970">
    <property type="match status" value="1"/>
</dbReference>
<evidence type="ECO:0000256" key="12">
    <source>
        <dbReference type="ARBA" id="ARBA00023229"/>
    </source>
</evidence>
<evidence type="ECO:0000256" key="4">
    <source>
        <dbReference type="ARBA" id="ARBA00011081"/>
    </source>
</evidence>
<dbReference type="AlphaFoldDB" id="A0A6J6UL42"/>